<evidence type="ECO:0000256" key="1">
    <source>
        <dbReference type="ARBA" id="ARBA00023002"/>
    </source>
</evidence>
<evidence type="ECO:0000259" key="2">
    <source>
        <dbReference type="Pfam" id="PF01494"/>
    </source>
</evidence>
<dbReference type="Pfam" id="PF01494">
    <property type="entry name" value="FAD_binding_3"/>
    <property type="match status" value="1"/>
</dbReference>
<dbReference type="NCBIfam" id="NF004833">
    <property type="entry name" value="PRK06185.1-1"/>
    <property type="match status" value="1"/>
</dbReference>
<organism evidence="3 4">
    <name type="scientific">Hansschlegelia quercus</name>
    <dbReference type="NCBI Taxonomy" id="2528245"/>
    <lineage>
        <taxon>Bacteria</taxon>
        <taxon>Pseudomonadati</taxon>
        <taxon>Pseudomonadota</taxon>
        <taxon>Alphaproteobacteria</taxon>
        <taxon>Hyphomicrobiales</taxon>
        <taxon>Methylopilaceae</taxon>
        <taxon>Hansschlegelia</taxon>
    </lineage>
</organism>
<dbReference type="RefSeq" id="WP_131003779.1">
    <property type="nucleotide sequence ID" value="NZ_JBHSZR010000013.1"/>
</dbReference>
<dbReference type="InterPro" id="IPR002938">
    <property type="entry name" value="FAD-bd"/>
</dbReference>
<proteinExistence type="predicted"/>
<evidence type="ECO:0000313" key="3">
    <source>
        <dbReference type="EMBL" id="TBN52547.1"/>
    </source>
</evidence>
<dbReference type="EMBL" id="SIUB01000005">
    <property type="protein sequence ID" value="TBN52547.1"/>
    <property type="molecule type" value="Genomic_DNA"/>
</dbReference>
<name>A0A4Q9GKE7_9HYPH</name>
<dbReference type="AlphaFoldDB" id="A0A4Q9GKE7"/>
<evidence type="ECO:0000313" key="4">
    <source>
        <dbReference type="Proteomes" id="UP000291613"/>
    </source>
</evidence>
<comment type="caution">
    <text evidence="3">The sequence shown here is derived from an EMBL/GenBank/DDBJ whole genome shotgun (WGS) entry which is preliminary data.</text>
</comment>
<dbReference type="PRINTS" id="PR00420">
    <property type="entry name" value="RNGMNOXGNASE"/>
</dbReference>
<dbReference type="InterPro" id="IPR036188">
    <property type="entry name" value="FAD/NAD-bd_sf"/>
</dbReference>
<dbReference type="GO" id="GO:0071949">
    <property type="term" value="F:FAD binding"/>
    <property type="evidence" value="ECO:0007669"/>
    <property type="project" value="InterPro"/>
</dbReference>
<feature type="domain" description="FAD-binding" evidence="2">
    <location>
        <begin position="6"/>
        <end position="325"/>
    </location>
</feature>
<dbReference type="SUPFAM" id="SSF51905">
    <property type="entry name" value="FAD/NAD(P)-binding domain"/>
    <property type="match status" value="1"/>
</dbReference>
<gene>
    <name evidence="3" type="ORF">EYR15_12010</name>
</gene>
<reference evidence="3 4" key="1">
    <citation type="submission" date="2019-02" db="EMBL/GenBank/DDBJ databases">
        <title>Hansschlegelia quercus sp. nov., a novel methylotrophic bacterium from buds of oak (Quercus robur L.).</title>
        <authorList>
            <person name="Agafonova N.V."/>
            <person name="Kaparullina E.N."/>
            <person name="Grouzdev D.S."/>
            <person name="Doronina N.V."/>
        </authorList>
    </citation>
    <scope>NUCLEOTIDE SEQUENCE [LARGE SCALE GENOMIC DNA]</scope>
    <source>
        <strain evidence="3 4">Dub</strain>
    </source>
</reference>
<sequence>MPATIRTAVAIVGGGPAGLMLGLLLARAGVETIVLEKHADFLRDFRGDTIHPSTLAALDDIGLLDRFLAIPHEKVETLTGFVEDEPFMIADFRHLPTRCRFIAMTPQWNFLDLLAAEAERHSCFRLLRQAEGVSLLRKKGRVSGVVAKTPDGAIEIEAELVVGCDGRRSMVREQAGLERIEIGAPMDVMWFRMSRKESDGDATAGRFSAGAIMVAINRGDYWQCAYVVPKGGADEERAKGIAAFRSTVARLAPFAADRTAEIADWEQVSLLTVAVDRLTRWHAPGVLCIGDAAHAMSPVGGVGVNLAVQDAIATANLIARPLRDGRLTEADLARVQARRAWPTKLTQALQVMVQNRVIAPTLRRQGKLSPPLALKALRTFPVLARLPARVVGMGFRPERPAPL</sequence>
<dbReference type="PANTHER" id="PTHR43476">
    <property type="entry name" value="3-(3-HYDROXY-PHENYL)PROPIONATE/3-HYDROXYCINNAMIC ACID HYDROXYLASE"/>
    <property type="match status" value="1"/>
</dbReference>
<protein>
    <submittedName>
        <fullName evidence="3">FAD-dependent oxidoreductase</fullName>
    </submittedName>
</protein>
<dbReference type="NCBIfam" id="NF004834">
    <property type="entry name" value="PRK06185.1-3"/>
    <property type="match status" value="1"/>
</dbReference>
<dbReference type="OrthoDB" id="9791689at2"/>
<dbReference type="InterPro" id="IPR050631">
    <property type="entry name" value="PheA/TfdB_FAD_monoxygenase"/>
</dbReference>
<dbReference type="Gene3D" id="3.50.50.60">
    <property type="entry name" value="FAD/NAD(P)-binding domain"/>
    <property type="match status" value="2"/>
</dbReference>
<dbReference type="GO" id="GO:0016491">
    <property type="term" value="F:oxidoreductase activity"/>
    <property type="evidence" value="ECO:0007669"/>
    <property type="project" value="UniProtKB-KW"/>
</dbReference>
<dbReference type="PANTHER" id="PTHR43476:SF5">
    <property type="entry name" value="FAD-DEPENDENT MONOOXYGENASE"/>
    <property type="match status" value="1"/>
</dbReference>
<keyword evidence="4" id="KW-1185">Reference proteome</keyword>
<keyword evidence="1" id="KW-0560">Oxidoreductase</keyword>
<accession>A0A4Q9GKE7</accession>
<dbReference type="Proteomes" id="UP000291613">
    <property type="component" value="Unassembled WGS sequence"/>
</dbReference>